<organism evidence="2 3">
    <name type="scientific">Zymoseptoria brevis</name>
    <dbReference type="NCBI Taxonomy" id="1047168"/>
    <lineage>
        <taxon>Eukaryota</taxon>
        <taxon>Fungi</taxon>
        <taxon>Dikarya</taxon>
        <taxon>Ascomycota</taxon>
        <taxon>Pezizomycotina</taxon>
        <taxon>Dothideomycetes</taxon>
        <taxon>Dothideomycetidae</taxon>
        <taxon>Mycosphaerellales</taxon>
        <taxon>Mycosphaerellaceae</taxon>
        <taxon>Zymoseptoria</taxon>
    </lineage>
</organism>
<keyword evidence="3" id="KW-1185">Reference proteome</keyword>
<name>A0A0F4GNU3_9PEZI</name>
<dbReference type="AlphaFoldDB" id="A0A0F4GNU3"/>
<sequence length="347" mass="37350">MRPGMFDDGGFARIGNAPDAWSGVDSDLPDEEENGPVWDDGGFGQLEDESDADSAADPDLHPAERNEALVRNDGGFGCNDDESTAQSAANKEHDLVWNDGGFGLPDDAIDAVPETESYLTPATHASKKAKKKVKVMCPDWTAGDLGDHCATASHAAVSLSRKGKKTHSGHKDGGITKQQLRDAFNLMLSMNDLPTVSSIAKEDMNRAHWLADGRSESPSFMESSKEQKKVSKKTAKALRGYEDLATTLPSPQAKATEDEVHSGRIENTLNGLDLVDELTDADTAPLSGTDVDLPMACRVPDPWAWPPVTKVSKKGKKKNKKLCTGWIDSDLASLHLENKIADTEDAP</sequence>
<comment type="caution">
    <text evidence="2">The sequence shown here is derived from an EMBL/GenBank/DDBJ whole genome shotgun (WGS) entry which is preliminary data.</text>
</comment>
<evidence type="ECO:0000313" key="3">
    <source>
        <dbReference type="Proteomes" id="UP000033647"/>
    </source>
</evidence>
<accession>A0A0F4GNU3</accession>
<reference evidence="2 3" key="1">
    <citation type="submission" date="2015-03" db="EMBL/GenBank/DDBJ databases">
        <title>RNA-seq based gene annotation and comparative genomics of four Zymoseptoria species reveal species-specific pathogenicity related genes and transposable element activity.</title>
        <authorList>
            <person name="Grandaubert J."/>
            <person name="Bhattacharyya A."/>
            <person name="Stukenbrock E.H."/>
        </authorList>
    </citation>
    <scope>NUCLEOTIDE SEQUENCE [LARGE SCALE GENOMIC DNA]</scope>
    <source>
        <strain evidence="2 3">Zb18110</strain>
    </source>
</reference>
<evidence type="ECO:0000313" key="2">
    <source>
        <dbReference type="EMBL" id="KJX97875.1"/>
    </source>
</evidence>
<dbReference type="Proteomes" id="UP000033647">
    <property type="component" value="Unassembled WGS sequence"/>
</dbReference>
<dbReference type="EMBL" id="LAFY01000447">
    <property type="protein sequence ID" value="KJX97875.1"/>
    <property type="molecule type" value="Genomic_DNA"/>
</dbReference>
<dbReference type="OrthoDB" id="10453057at2759"/>
<proteinExistence type="predicted"/>
<protein>
    <submittedName>
        <fullName evidence="2">Uncharacterized protein</fullName>
    </submittedName>
</protein>
<evidence type="ECO:0000256" key="1">
    <source>
        <dbReference type="SAM" id="MobiDB-lite"/>
    </source>
</evidence>
<gene>
    <name evidence="2" type="ORF">TI39_contig455g00002</name>
</gene>
<feature type="region of interest" description="Disordered" evidence="1">
    <location>
        <begin position="1"/>
        <end position="59"/>
    </location>
</feature>
<feature type="compositionally biased region" description="Acidic residues" evidence="1">
    <location>
        <begin position="46"/>
        <end position="56"/>
    </location>
</feature>